<dbReference type="GO" id="GO:0005886">
    <property type="term" value="C:plasma membrane"/>
    <property type="evidence" value="ECO:0007669"/>
    <property type="project" value="TreeGrafter"/>
</dbReference>
<dbReference type="GeneID" id="42798559"/>
<dbReference type="PANTHER" id="PTHR43255:SF2">
    <property type="entry name" value="HETERODISULFIDE REDUCTASE RELATED PROTEIN"/>
    <property type="match status" value="1"/>
</dbReference>
<dbReference type="InterPro" id="IPR051460">
    <property type="entry name" value="HdrC_iron-sulfur_subunit"/>
</dbReference>
<dbReference type="KEGG" id="sazo:D1868_05775"/>
<dbReference type="OrthoDB" id="42878at2157"/>
<dbReference type="PANTHER" id="PTHR43255">
    <property type="entry name" value="IRON-SULFUR-BINDING OXIDOREDUCTASE FADF-RELATED-RELATED"/>
    <property type="match status" value="1"/>
</dbReference>
<name>A0A650CNY8_9CREN</name>
<gene>
    <name evidence="2" type="ORF">D1868_05775</name>
</gene>
<evidence type="ECO:0000259" key="1">
    <source>
        <dbReference type="Pfam" id="PF02754"/>
    </source>
</evidence>
<dbReference type="GO" id="GO:0016491">
    <property type="term" value="F:oxidoreductase activity"/>
    <property type="evidence" value="ECO:0007669"/>
    <property type="project" value="UniProtKB-ARBA"/>
</dbReference>
<dbReference type="EMBL" id="CP045483">
    <property type="protein sequence ID" value="QGR19544.1"/>
    <property type="molecule type" value="Genomic_DNA"/>
</dbReference>
<feature type="domain" description="Cysteine-rich" evidence="1">
    <location>
        <begin position="187"/>
        <end position="271"/>
    </location>
</feature>
<organism evidence="2 3">
    <name type="scientific">Stygiolobus azoricus</name>
    <dbReference type="NCBI Taxonomy" id="41675"/>
    <lineage>
        <taxon>Archaea</taxon>
        <taxon>Thermoproteota</taxon>
        <taxon>Thermoprotei</taxon>
        <taxon>Sulfolobales</taxon>
        <taxon>Sulfolobaceae</taxon>
        <taxon>Stygiolobus</taxon>
    </lineage>
</organism>
<dbReference type="RefSeq" id="WP_156006421.1">
    <property type="nucleotide sequence ID" value="NZ_CP045483.1"/>
</dbReference>
<protein>
    <submittedName>
        <fullName evidence="2">(Fe-S)-binding protein</fullName>
    </submittedName>
</protein>
<dbReference type="Pfam" id="PF02754">
    <property type="entry name" value="CCG"/>
    <property type="match status" value="1"/>
</dbReference>
<dbReference type="AlphaFoldDB" id="A0A650CNY8"/>
<dbReference type="InterPro" id="IPR004017">
    <property type="entry name" value="Cys_rich_dom"/>
</dbReference>
<dbReference type="Proteomes" id="UP000423396">
    <property type="component" value="Chromosome"/>
</dbReference>
<sequence>MLGKLIFQNLQKFGFPYPIDKSVCTSWAKDIPRGGETIIYTSCMYQTASLSDVFSKFIPYAEKLSSLSALAKLIKPSKEEIERAYRILQNISLMLKRRGVQFGYLYEDEPYSGAILLELGYLDEFGEYAKIVTDFFKQKGIKRIITVDPHTHNALLRYKEFTNFDIEVVSYFELLGNVKARIQGEIVVHDSCLYSRFLGKREVYRSLLNSSGVKLVEDELVTGKDTSYCCGGPIKPVNRELSEKIARLRVEQLKRLSENIVVVCPMCYANLSKYHKILDFAEVVE</sequence>
<keyword evidence="3" id="KW-1185">Reference proteome</keyword>
<accession>A0A650CNY8</accession>
<evidence type="ECO:0000313" key="3">
    <source>
        <dbReference type="Proteomes" id="UP000423396"/>
    </source>
</evidence>
<reference evidence="2 3" key="1">
    <citation type="submission" date="2019-10" db="EMBL/GenBank/DDBJ databases">
        <title>Genome Sequences from Six Type Strain Members of the Archaeal Family Sulfolobaceae: Acidianus ambivalens, Acidianus infernus, Metallosphaera prunae, Stygiolobus azoricus, Sulfolobus metallicus, and Sulfurisphaera ohwakuensis.</title>
        <authorList>
            <person name="Counts J.A."/>
            <person name="Kelly R.M."/>
        </authorList>
    </citation>
    <scope>NUCLEOTIDE SEQUENCE [LARGE SCALE GENOMIC DNA]</scope>
    <source>
        <strain evidence="2 3">FC6</strain>
    </source>
</reference>
<evidence type="ECO:0000313" key="2">
    <source>
        <dbReference type="EMBL" id="QGR19544.1"/>
    </source>
</evidence>
<proteinExistence type="predicted"/>